<keyword evidence="2" id="KW-0678">Repressor</keyword>
<dbReference type="Proteomes" id="UP000322530">
    <property type="component" value="Unassembled WGS sequence"/>
</dbReference>
<reference evidence="8 9" key="1">
    <citation type="submission" date="2019-01" db="EMBL/GenBank/DDBJ databases">
        <title>Draft genome sequence of Dictyobacter sp. Uno17.</title>
        <authorList>
            <person name="Wang C.M."/>
            <person name="Zheng Y."/>
            <person name="Sakai Y."/>
            <person name="Abe K."/>
            <person name="Yokota A."/>
            <person name="Yabe S."/>
        </authorList>
    </citation>
    <scope>NUCLEOTIDE SEQUENCE [LARGE SCALE GENOMIC DNA]</scope>
    <source>
        <strain evidence="8 9">Uno17</strain>
    </source>
</reference>
<keyword evidence="3" id="KW-0805">Transcription regulation</keyword>
<dbReference type="PROSITE" id="PS00894">
    <property type="entry name" value="HTH_DEOR_1"/>
    <property type="match status" value="1"/>
</dbReference>
<dbReference type="SMART" id="SM01134">
    <property type="entry name" value="DeoRC"/>
    <property type="match status" value="1"/>
</dbReference>
<dbReference type="PANTHER" id="PTHR30363:SF4">
    <property type="entry name" value="GLYCEROL-3-PHOSPHATE REGULON REPRESSOR"/>
    <property type="match status" value="1"/>
</dbReference>
<feature type="domain" description="HTH deoR-type" evidence="7">
    <location>
        <begin position="3"/>
        <end position="58"/>
    </location>
</feature>
<comment type="function">
    <text evidence="6">Repressor of the lactose catabolism operon. Galactose-6-phosphate is the inducer.</text>
</comment>
<keyword evidence="4" id="KW-0238">DNA-binding</keyword>
<dbReference type="Pfam" id="PF08220">
    <property type="entry name" value="HTH_DeoR"/>
    <property type="match status" value="1"/>
</dbReference>
<dbReference type="InterPro" id="IPR036388">
    <property type="entry name" value="WH-like_DNA-bd_sf"/>
</dbReference>
<dbReference type="SUPFAM" id="SSF46785">
    <property type="entry name" value="Winged helix' DNA-binding domain"/>
    <property type="match status" value="1"/>
</dbReference>
<dbReference type="Gene3D" id="3.40.50.1360">
    <property type="match status" value="1"/>
</dbReference>
<dbReference type="InterPro" id="IPR001034">
    <property type="entry name" value="DeoR_HTH"/>
</dbReference>
<dbReference type="GO" id="GO:0003700">
    <property type="term" value="F:DNA-binding transcription factor activity"/>
    <property type="evidence" value="ECO:0007669"/>
    <property type="project" value="InterPro"/>
</dbReference>
<dbReference type="SUPFAM" id="SSF100950">
    <property type="entry name" value="NagB/RpiA/CoA transferase-like"/>
    <property type="match status" value="1"/>
</dbReference>
<dbReference type="InterPro" id="IPR037171">
    <property type="entry name" value="NagB/RpiA_transferase-like"/>
</dbReference>
<dbReference type="InterPro" id="IPR018356">
    <property type="entry name" value="Tscrpt_reg_HTH_DeoR_CS"/>
</dbReference>
<organism evidence="8 9">
    <name type="scientific">Dictyobacter arantiisoli</name>
    <dbReference type="NCBI Taxonomy" id="2014874"/>
    <lineage>
        <taxon>Bacteria</taxon>
        <taxon>Bacillati</taxon>
        <taxon>Chloroflexota</taxon>
        <taxon>Ktedonobacteria</taxon>
        <taxon>Ktedonobacterales</taxon>
        <taxon>Dictyobacteraceae</taxon>
        <taxon>Dictyobacter</taxon>
    </lineage>
</organism>
<evidence type="ECO:0000256" key="6">
    <source>
        <dbReference type="ARBA" id="ARBA00024937"/>
    </source>
</evidence>
<dbReference type="AlphaFoldDB" id="A0A5A5TJP5"/>
<evidence type="ECO:0000313" key="8">
    <source>
        <dbReference type="EMBL" id="GCF11458.1"/>
    </source>
</evidence>
<dbReference type="OrthoDB" id="9798651at2"/>
<name>A0A5A5TJP5_9CHLR</name>
<evidence type="ECO:0000256" key="2">
    <source>
        <dbReference type="ARBA" id="ARBA00022491"/>
    </source>
</evidence>
<evidence type="ECO:0000256" key="4">
    <source>
        <dbReference type="ARBA" id="ARBA00023125"/>
    </source>
</evidence>
<dbReference type="GO" id="GO:0003677">
    <property type="term" value="F:DNA binding"/>
    <property type="evidence" value="ECO:0007669"/>
    <property type="project" value="UniProtKB-KW"/>
</dbReference>
<evidence type="ECO:0000313" key="9">
    <source>
        <dbReference type="Proteomes" id="UP000322530"/>
    </source>
</evidence>
<dbReference type="Gene3D" id="1.10.10.10">
    <property type="entry name" value="Winged helix-like DNA-binding domain superfamily/Winged helix DNA-binding domain"/>
    <property type="match status" value="1"/>
</dbReference>
<dbReference type="PRINTS" id="PR00037">
    <property type="entry name" value="HTHLACR"/>
</dbReference>
<comment type="caution">
    <text evidence="8">The sequence shown here is derived from an EMBL/GenBank/DDBJ whole genome shotgun (WGS) entry which is preliminary data.</text>
</comment>
<protein>
    <recommendedName>
        <fullName evidence="1">Lactose phosphotransferase system repressor</fullName>
    </recommendedName>
</protein>
<evidence type="ECO:0000256" key="1">
    <source>
        <dbReference type="ARBA" id="ARBA00021390"/>
    </source>
</evidence>
<dbReference type="EMBL" id="BIXY01000114">
    <property type="protein sequence ID" value="GCF11458.1"/>
    <property type="molecule type" value="Genomic_DNA"/>
</dbReference>
<dbReference type="PANTHER" id="PTHR30363">
    <property type="entry name" value="HTH-TYPE TRANSCRIPTIONAL REGULATOR SRLR-RELATED"/>
    <property type="match status" value="1"/>
</dbReference>
<dbReference type="InterPro" id="IPR036390">
    <property type="entry name" value="WH_DNA-bd_sf"/>
</dbReference>
<gene>
    <name evidence="8" type="ORF">KDI_50220</name>
</gene>
<keyword evidence="9" id="KW-1185">Reference proteome</keyword>
<accession>A0A5A5TJP5</accession>
<dbReference type="RefSeq" id="WP_149404286.1">
    <property type="nucleotide sequence ID" value="NZ_BIXY01000114.1"/>
</dbReference>
<dbReference type="Pfam" id="PF00455">
    <property type="entry name" value="DeoRC"/>
    <property type="match status" value="1"/>
</dbReference>
<evidence type="ECO:0000256" key="5">
    <source>
        <dbReference type="ARBA" id="ARBA00023163"/>
    </source>
</evidence>
<evidence type="ECO:0000256" key="3">
    <source>
        <dbReference type="ARBA" id="ARBA00023015"/>
    </source>
</evidence>
<dbReference type="SMART" id="SM00420">
    <property type="entry name" value="HTH_DEOR"/>
    <property type="match status" value="1"/>
</dbReference>
<sequence>MLKEERQYYIIEQLRQQGKVVAVDLVAQLKVSEDTIRRDLTELAEAGILQRVHGGALPRLKTVSYEQRQQDEQSTRIEIARAAAQLIRDGQVILMDSGTTVHEIANQLPPTLHATIITNSLPVAATLIHHPTVTVQVLGGQLKKDAQAMVGVSVIEALRQIRADLCFLGICSIHPDIGISMPEIEESYIKRAMLEQAAEVAAVTGAAKLGTAAPYIVGPIHALTYLVTDNSLAPEALAPYQQQGLQIVRASSEEVSPAIFIHSSALYPSG</sequence>
<keyword evidence="5" id="KW-0804">Transcription</keyword>
<dbReference type="InterPro" id="IPR050313">
    <property type="entry name" value="Carb_Metab_HTH_regulators"/>
</dbReference>
<evidence type="ECO:0000259" key="7">
    <source>
        <dbReference type="PROSITE" id="PS51000"/>
    </source>
</evidence>
<dbReference type="InterPro" id="IPR014036">
    <property type="entry name" value="DeoR-like_C"/>
</dbReference>
<proteinExistence type="predicted"/>
<dbReference type="PROSITE" id="PS51000">
    <property type="entry name" value="HTH_DEOR_2"/>
    <property type="match status" value="1"/>
</dbReference>